<keyword evidence="1" id="KW-1133">Transmembrane helix</keyword>
<reference evidence="4 7" key="2">
    <citation type="submission" date="2022-04" db="EMBL/GenBank/DDBJ databases">
        <title>Whole genome of Spiroplasma citri.</title>
        <authorList>
            <person name="Khanchezar A."/>
            <person name="Izadpanah K."/>
            <person name="Taghavi M."/>
            <person name="Ghorbani A."/>
            <person name="Beven L."/>
        </authorList>
    </citation>
    <scope>NUCLEOTIDE SEQUENCE [LARGE SCALE GENOMIC DNA]</scope>
    <source>
        <strain evidence="4 7">D4</strain>
    </source>
</reference>
<evidence type="ECO:0000313" key="3">
    <source>
        <dbReference type="EMBL" id="QIA69762.1"/>
    </source>
</evidence>
<dbReference type="Proteomes" id="UP001214629">
    <property type="component" value="Chromosome"/>
</dbReference>
<evidence type="ECO:0000313" key="7">
    <source>
        <dbReference type="Proteomes" id="UP001214629"/>
    </source>
</evidence>
<proteinExistence type="predicted"/>
<reference evidence="3 6" key="1">
    <citation type="submission" date="2019-11" db="EMBL/GenBank/DDBJ databases">
        <title>Whole genome sequencing and comparative genomics analyses of five strains of Spiroplasma citri.</title>
        <authorList>
            <person name="Yokomi R."/>
            <person name="Chen J."/>
            <person name="Rattner R."/>
            <person name="Vidalakis G."/>
        </authorList>
    </citation>
    <scope>NUCLEOTIDE SEQUENCE [LARGE SCALE GENOMIC DNA]</scope>
    <source>
        <strain evidence="3 6">BR12</strain>
    </source>
</reference>
<accession>A0A1J0Z0W2</accession>
<dbReference type="KEGG" id="sck:SCITRI_00283"/>
<dbReference type="SMR" id="A0A1J0Z0W2"/>
<dbReference type="GeneID" id="54239697"/>
<evidence type="ECO:0000313" key="5">
    <source>
        <dbReference type="EMBL" id="WFG97281.1"/>
    </source>
</evidence>
<dbReference type="EMBL" id="CP096246">
    <property type="protein sequence ID" value="WFG96395.1"/>
    <property type="molecule type" value="Genomic_DNA"/>
</dbReference>
<dbReference type="AlphaFoldDB" id="A0A1J0Z0W2"/>
<dbReference type="RefSeq" id="WP_015979232.1">
    <property type="nucleotide sequence ID" value="NZ_CP013197.1"/>
</dbReference>
<gene>
    <name evidence="2" type="ORF">GL298_04565</name>
    <name evidence="3" type="ORF">GL298_10255</name>
    <name evidence="5" type="ORF">M0C40_04605</name>
    <name evidence="4" type="ORF">M0C40_10055</name>
</gene>
<keyword evidence="1" id="KW-0472">Membrane</keyword>
<dbReference type="EMBL" id="CP096246">
    <property type="protein sequence ID" value="WFG97281.1"/>
    <property type="molecule type" value="Genomic_DNA"/>
</dbReference>
<name>A0A1J0Z0W2_SPICI</name>
<evidence type="ECO:0000313" key="4">
    <source>
        <dbReference type="EMBL" id="WFG96395.1"/>
    </source>
</evidence>
<feature type="transmembrane region" description="Helical" evidence="1">
    <location>
        <begin position="20"/>
        <end position="47"/>
    </location>
</feature>
<dbReference type="KEGG" id="sck:SCITRI_00888"/>
<sequence>MDMKFWTTKEYKKIKRDFIIRNFAFGFCYFLFLISFIMCIVCFIISINFEVEIILVILFPFLLLILSVWNLFDLIMEHISEIKRFKVTVLKKQIEELEGKMLRGLRVGVDKIE</sequence>
<keyword evidence="7" id="KW-1185">Reference proteome</keyword>
<feature type="transmembrane region" description="Helical" evidence="1">
    <location>
        <begin position="53"/>
        <end position="76"/>
    </location>
</feature>
<evidence type="ECO:0000313" key="2">
    <source>
        <dbReference type="EMBL" id="QIA68842.1"/>
    </source>
</evidence>
<organism evidence="3 6">
    <name type="scientific">Spiroplasma citri</name>
    <dbReference type="NCBI Taxonomy" id="2133"/>
    <lineage>
        <taxon>Bacteria</taxon>
        <taxon>Bacillati</taxon>
        <taxon>Mycoplasmatota</taxon>
        <taxon>Mollicutes</taxon>
        <taxon>Entomoplasmatales</taxon>
        <taxon>Spiroplasmataceae</taxon>
        <taxon>Spiroplasma</taxon>
    </lineage>
</organism>
<dbReference type="EMBL" id="CP046368">
    <property type="protein sequence ID" value="QIA69762.1"/>
    <property type="molecule type" value="Genomic_DNA"/>
</dbReference>
<dbReference type="EMBL" id="CP046368">
    <property type="protein sequence ID" value="QIA68842.1"/>
    <property type="molecule type" value="Genomic_DNA"/>
</dbReference>
<dbReference type="Proteomes" id="UP000464735">
    <property type="component" value="Chromosome"/>
</dbReference>
<evidence type="ECO:0000313" key="6">
    <source>
        <dbReference type="Proteomes" id="UP000464735"/>
    </source>
</evidence>
<dbReference type="KEGG" id="sck:SCITRI_001884"/>
<evidence type="ECO:0000256" key="1">
    <source>
        <dbReference type="SAM" id="Phobius"/>
    </source>
</evidence>
<keyword evidence="1" id="KW-0812">Transmembrane</keyword>
<protein>
    <submittedName>
        <fullName evidence="3">Uncharacterized protein</fullName>
    </submittedName>
</protein>